<dbReference type="GO" id="GO:0006335">
    <property type="term" value="P:DNA replication-dependent chromatin assembly"/>
    <property type="evidence" value="ECO:0007669"/>
    <property type="project" value="EnsemblFungi"/>
</dbReference>
<dbReference type="GO" id="GO:0042393">
    <property type="term" value="F:histone binding"/>
    <property type="evidence" value="ECO:0007669"/>
    <property type="project" value="EnsemblFungi"/>
</dbReference>
<feature type="domain" description="Histone-binding protein RBBP4-like N-terminal" evidence="8">
    <location>
        <begin position="25"/>
        <end position="92"/>
    </location>
</feature>
<name>G8C047_TETPH</name>
<evidence type="ECO:0000256" key="1">
    <source>
        <dbReference type="ARBA" id="ARBA00004123"/>
    </source>
</evidence>
<dbReference type="eggNOG" id="KOG0264">
    <property type="taxonomic scope" value="Eukaryota"/>
</dbReference>
<dbReference type="GO" id="GO:0005737">
    <property type="term" value="C:cytoplasm"/>
    <property type="evidence" value="ECO:0007669"/>
    <property type="project" value="EnsemblFungi"/>
</dbReference>
<evidence type="ECO:0000256" key="2">
    <source>
        <dbReference type="ARBA" id="ARBA00022574"/>
    </source>
</evidence>
<dbReference type="PROSITE" id="PS00678">
    <property type="entry name" value="WD_REPEATS_1"/>
    <property type="match status" value="1"/>
</dbReference>
<protein>
    <submittedName>
        <fullName evidence="9">Uncharacterized protein</fullName>
    </submittedName>
</protein>
<dbReference type="STRING" id="1071381.G8C047"/>
<keyword evidence="5" id="KW-0539">Nucleus</keyword>
<keyword evidence="2 6" id="KW-0853">WD repeat</keyword>
<gene>
    <name evidence="9" type="primary">TPHA0L01720</name>
    <name evidence="9" type="ordered locus">TPHA_0L01720</name>
</gene>
<dbReference type="GeneID" id="11531768"/>
<dbReference type="Proteomes" id="UP000005666">
    <property type="component" value="Chromosome 12"/>
</dbReference>
<dbReference type="GO" id="GO:0000786">
    <property type="term" value="C:nucleosome"/>
    <property type="evidence" value="ECO:0007669"/>
    <property type="project" value="EnsemblFungi"/>
</dbReference>
<dbReference type="PROSITE" id="PS50082">
    <property type="entry name" value="WD_REPEATS_2"/>
    <property type="match status" value="1"/>
</dbReference>
<dbReference type="AlphaFoldDB" id="G8C047"/>
<accession>G8C047</accession>
<sequence length="419" mass="47281">MEPEIQDDTTVNNIEATAISQDLQERYTHWKKNTRLLYDYLNTNSTKWPSLSCQFFQDVNTKNDSHRILLSSFTSGLMPEQESINIMSISTLKHVPWASLNNFDMDEMEFKPDNNLKLPPKNLHTEQTITFPNGDCNRARYLPQNQDIIAGASSDGTVYIFNRTKYGSTLRQTSSFQSYQARFAEPENTVQSVDSNPNEALSIDWNVQREGLLAASYSDGEIKTWDLKKFSNANTTITTPTVSIMMDTNGANDVTWMPLHDSLLAACGESNKLIIYDIRGSREHTTISSGIHEDGINACRFNYANNLIVASADTVGNVHIWDIRKSNEIVKTIPHGSSISTIEWNPNMDTILATAGQDDGLVKLWDVTDSELIFTHGGHMLGVNDISWNRHDPWLMCSVARDNSVQIWRPAHNLVEEQV</sequence>
<evidence type="ECO:0000256" key="3">
    <source>
        <dbReference type="ARBA" id="ARBA00022737"/>
    </source>
</evidence>
<evidence type="ECO:0000256" key="6">
    <source>
        <dbReference type="PROSITE-ProRule" id="PRU00221"/>
    </source>
</evidence>
<evidence type="ECO:0000259" key="8">
    <source>
        <dbReference type="Pfam" id="PF12265"/>
    </source>
</evidence>
<dbReference type="InterPro" id="IPR013979">
    <property type="entry name" value="TIF_beta_prop-like"/>
</dbReference>
<dbReference type="PANTHER" id="PTHR22850">
    <property type="entry name" value="WD40 REPEAT FAMILY"/>
    <property type="match status" value="1"/>
</dbReference>
<evidence type="ECO:0000256" key="5">
    <source>
        <dbReference type="ARBA" id="ARBA00023242"/>
    </source>
</evidence>
<dbReference type="InterPro" id="IPR050459">
    <property type="entry name" value="WD_repeat_RBAP46/RBAP48/MSI1"/>
</dbReference>
<dbReference type="OrthoDB" id="427795at2759"/>
<dbReference type="SUPFAM" id="SSF50978">
    <property type="entry name" value="WD40 repeat-like"/>
    <property type="match status" value="1"/>
</dbReference>
<feature type="domain" description="Translation initiation factor beta propellor-like" evidence="7">
    <location>
        <begin position="238"/>
        <end position="353"/>
    </location>
</feature>
<dbReference type="Pfam" id="PF12265">
    <property type="entry name" value="CAF1C_H4-bd"/>
    <property type="match status" value="1"/>
</dbReference>
<evidence type="ECO:0000256" key="4">
    <source>
        <dbReference type="ARBA" id="ARBA00022853"/>
    </source>
</evidence>
<proteinExistence type="predicted"/>
<evidence type="ECO:0000259" key="7">
    <source>
        <dbReference type="Pfam" id="PF08662"/>
    </source>
</evidence>
<dbReference type="SMART" id="SM00320">
    <property type="entry name" value="WD40"/>
    <property type="match status" value="6"/>
</dbReference>
<evidence type="ECO:0000313" key="10">
    <source>
        <dbReference type="Proteomes" id="UP000005666"/>
    </source>
</evidence>
<keyword evidence="4" id="KW-0156">Chromatin regulator</keyword>
<dbReference type="GO" id="GO:0033186">
    <property type="term" value="C:CAF-1 complex"/>
    <property type="evidence" value="ECO:0007669"/>
    <property type="project" value="EnsemblFungi"/>
</dbReference>
<organism evidence="9 10">
    <name type="scientific">Tetrapisispora phaffii (strain ATCC 24235 / CBS 4417 / NBRC 1672 / NRRL Y-8282 / UCD 70-5)</name>
    <name type="common">Yeast</name>
    <name type="synonym">Fabospora phaffii</name>
    <dbReference type="NCBI Taxonomy" id="1071381"/>
    <lineage>
        <taxon>Eukaryota</taxon>
        <taxon>Fungi</taxon>
        <taxon>Dikarya</taxon>
        <taxon>Ascomycota</taxon>
        <taxon>Saccharomycotina</taxon>
        <taxon>Saccharomycetes</taxon>
        <taxon>Saccharomycetales</taxon>
        <taxon>Saccharomycetaceae</taxon>
        <taxon>Tetrapisispora</taxon>
    </lineage>
</organism>
<dbReference type="Gene3D" id="2.130.10.10">
    <property type="entry name" value="YVTN repeat-like/Quinoprotein amine dehydrogenase"/>
    <property type="match status" value="1"/>
</dbReference>
<reference evidence="9 10" key="1">
    <citation type="journal article" date="2011" name="Proc. Natl. Acad. Sci. U.S.A.">
        <title>Evolutionary erosion of yeast sex chromosomes by mating-type switching accidents.</title>
        <authorList>
            <person name="Gordon J.L."/>
            <person name="Armisen D."/>
            <person name="Proux-Wera E."/>
            <person name="Oheigeartaigh S.S."/>
            <person name="Byrne K.P."/>
            <person name="Wolfe K.H."/>
        </authorList>
    </citation>
    <scope>NUCLEOTIDE SEQUENCE [LARGE SCALE GENOMIC DNA]</scope>
    <source>
        <strain evidence="10">ATCC 24235 / CBS 4417 / NBRC 1672 / NRRL Y-8282 / UCD 70-5</strain>
    </source>
</reference>
<dbReference type="GO" id="GO:0005634">
    <property type="term" value="C:nucleus"/>
    <property type="evidence" value="ECO:0007669"/>
    <property type="project" value="UniProtKB-SubCell"/>
</dbReference>
<dbReference type="OMA" id="MPQNPDV"/>
<keyword evidence="10" id="KW-1185">Reference proteome</keyword>
<keyword evidence="3" id="KW-0677">Repeat</keyword>
<dbReference type="KEGG" id="tpf:TPHA_0L01720"/>
<dbReference type="InterPro" id="IPR036322">
    <property type="entry name" value="WD40_repeat_dom_sf"/>
</dbReference>
<feature type="repeat" description="WD" evidence="6">
    <location>
        <begin position="332"/>
        <end position="375"/>
    </location>
</feature>
<dbReference type="HOGENOM" id="CLU_020445_3_1_1"/>
<dbReference type="EMBL" id="HE612867">
    <property type="protein sequence ID" value="CCE65525.1"/>
    <property type="molecule type" value="Genomic_DNA"/>
</dbReference>
<dbReference type="RefSeq" id="XP_003687959.1">
    <property type="nucleotide sequence ID" value="XM_003687911.1"/>
</dbReference>
<dbReference type="Pfam" id="PF08662">
    <property type="entry name" value="eIF2A"/>
    <property type="match status" value="1"/>
</dbReference>
<dbReference type="InterPro" id="IPR015943">
    <property type="entry name" value="WD40/YVTN_repeat-like_dom_sf"/>
</dbReference>
<dbReference type="Pfam" id="PF00400">
    <property type="entry name" value="WD40"/>
    <property type="match status" value="1"/>
</dbReference>
<evidence type="ECO:0000313" key="9">
    <source>
        <dbReference type="EMBL" id="CCE65525.1"/>
    </source>
</evidence>
<comment type="subcellular location">
    <subcellularLocation>
        <location evidence="1">Nucleus</location>
    </subcellularLocation>
</comment>
<dbReference type="InterPro" id="IPR019775">
    <property type="entry name" value="WD40_repeat_CS"/>
</dbReference>
<dbReference type="InterPro" id="IPR022052">
    <property type="entry name" value="Histone-bd_RBBP4-like_N"/>
</dbReference>
<dbReference type="InterPro" id="IPR001680">
    <property type="entry name" value="WD40_rpt"/>
</dbReference>